<dbReference type="SUPFAM" id="SSF49785">
    <property type="entry name" value="Galactose-binding domain-like"/>
    <property type="match status" value="1"/>
</dbReference>
<feature type="domain" description="BACK" evidence="1">
    <location>
        <begin position="166"/>
        <end position="243"/>
    </location>
</feature>
<accession>A0ABR2L4P9</accession>
<evidence type="ECO:0000313" key="2">
    <source>
        <dbReference type="EMBL" id="KAK8898327.1"/>
    </source>
</evidence>
<dbReference type="EMBL" id="JAPFFF010000001">
    <property type="protein sequence ID" value="KAK8898327.1"/>
    <property type="molecule type" value="Genomic_DNA"/>
</dbReference>
<evidence type="ECO:0000259" key="1">
    <source>
        <dbReference type="Pfam" id="PF07707"/>
    </source>
</evidence>
<name>A0ABR2L4P9_9EUKA</name>
<reference evidence="2 3" key="1">
    <citation type="submission" date="2024-04" db="EMBL/GenBank/DDBJ databases">
        <title>Tritrichomonas musculus Genome.</title>
        <authorList>
            <person name="Alves-Ferreira E."/>
            <person name="Grigg M."/>
            <person name="Lorenzi H."/>
            <person name="Galac M."/>
        </authorList>
    </citation>
    <scope>NUCLEOTIDE SEQUENCE [LARGE SCALE GENOMIC DNA]</scope>
    <source>
        <strain evidence="2 3">EAF2021</strain>
    </source>
</reference>
<keyword evidence="3" id="KW-1185">Reference proteome</keyword>
<gene>
    <name evidence="2" type="ORF">M9Y10_000611</name>
</gene>
<dbReference type="Gene3D" id="2.60.120.260">
    <property type="entry name" value="Galactose-binding domain-like"/>
    <property type="match status" value="1"/>
</dbReference>
<protein>
    <recommendedName>
        <fullName evidence="1">BACK domain-containing protein</fullName>
    </recommendedName>
</protein>
<comment type="caution">
    <text evidence="2">The sequence shown here is derived from an EMBL/GenBank/DDBJ whole genome shotgun (WGS) entry which is preliminary data.</text>
</comment>
<organism evidence="2 3">
    <name type="scientific">Tritrichomonas musculus</name>
    <dbReference type="NCBI Taxonomy" id="1915356"/>
    <lineage>
        <taxon>Eukaryota</taxon>
        <taxon>Metamonada</taxon>
        <taxon>Parabasalia</taxon>
        <taxon>Tritrichomonadida</taxon>
        <taxon>Tritrichomonadidae</taxon>
        <taxon>Tritrichomonas</taxon>
    </lineage>
</organism>
<dbReference type="Proteomes" id="UP001470230">
    <property type="component" value="Unassembled WGS sequence"/>
</dbReference>
<evidence type="ECO:0000313" key="3">
    <source>
        <dbReference type="Proteomes" id="UP001470230"/>
    </source>
</evidence>
<sequence>MSDFSLSFDNIRDIPFEKYEKNFTFIVSDKRYETSRYVADILSPTIRGYHIIDETIDSFIIQTNDTVKTGSQSMPNDDESFLDFLNLAKFNQKTIKESHRNLFLQYFIQLGNINEYLRLQTEYFEGITSSNVIDRLQFITENVQIMKSTKNITKNYEILDKMSVQKMITYASSHFWELRKEKLKNLSKEMIEAIIRDDSLKLDEEDSLLSTIIELYEEDDQFSALLEYVRFDNVSDECLSKFISTFNIENINVSIWKSICERLQLSSKEEVIRKDERYLASMTRKKGIKEFTPEPDHEFEGIMHYLANQTTGNIHDNGTIKITTNSFFNNDNTYHPKNLVDYLNNNYYSSNDEPDTFICFDFKDRPIQLTNYAIKSHSSRPNYCHLRNWVIEVSNDNENWETVDYHSNDSRLNGSNITAIFKVNKELSDFYRFIRLRQTGYSWHSDYYIYFYFIEFFGKIDETAKKK</sequence>
<dbReference type="InterPro" id="IPR008979">
    <property type="entry name" value="Galactose-bd-like_sf"/>
</dbReference>
<dbReference type="InterPro" id="IPR011705">
    <property type="entry name" value="BACK"/>
</dbReference>
<dbReference type="Pfam" id="PF07707">
    <property type="entry name" value="BACK"/>
    <property type="match status" value="1"/>
</dbReference>
<proteinExistence type="predicted"/>